<name>A0A371D9L8_9APHY</name>
<evidence type="ECO:0008006" key="4">
    <source>
        <dbReference type="Google" id="ProtNLM"/>
    </source>
</evidence>
<organism evidence="2 3">
    <name type="scientific">Lentinus brumalis</name>
    <dbReference type="NCBI Taxonomy" id="2498619"/>
    <lineage>
        <taxon>Eukaryota</taxon>
        <taxon>Fungi</taxon>
        <taxon>Dikarya</taxon>
        <taxon>Basidiomycota</taxon>
        <taxon>Agaricomycotina</taxon>
        <taxon>Agaricomycetes</taxon>
        <taxon>Polyporales</taxon>
        <taxon>Polyporaceae</taxon>
        <taxon>Lentinus</taxon>
    </lineage>
</organism>
<sequence length="108" mass="11835">MGGVTFALQHPCFTSVSLVLLHLRFVLHTSISAATSPPCITSSSASMIFVSISVNRFLRRPHHISYNIVTSPRCGIELFDCTVRCRVYLSEKIALCIIKGLEPSSAKP</sequence>
<keyword evidence="3" id="KW-1185">Reference proteome</keyword>
<reference evidence="2 3" key="1">
    <citation type="journal article" date="2018" name="Biotechnol. Biofuels">
        <title>Integrative visual omics of the white-rot fungus Polyporus brumalis exposes the biotechnological potential of its oxidative enzymes for delignifying raw plant biomass.</title>
        <authorList>
            <person name="Miyauchi S."/>
            <person name="Rancon A."/>
            <person name="Drula E."/>
            <person name="Hage H."/>
            <person name="Chaduli D."/>
            <person name="Favel A."/>
            <person name="Grisel S."/>
            <person name="Henrissat B."/>
            <person name="Herpoel-Gimbert I."/>
            <person name="Ruiz-Duenas F.J."/>
            <person name="Chevret D."/>
            <person name="Hainaut M."/>
            <person name="Lin J."/>
            <person name="Wang M."/>
            <person name="Pangilinan J."/>
            <person name="Lipzen A."/>
            <person name="Lesage-Meessen L."/>
            <person name="Navarro D."/>
            <person name="Riley R."/>
            <person name="Grigoriev I.V."/>
            <person name="Zhou S."/>
            <person name="Raouche S."/>
            <person name="Rosso M.N."/>
        </authorList>
    </citation>
    <scope>NUCLEOTIDE SEQUENCE [LARGE SCALE GENOMIC DNA]</scope>
    <source>
        <strain evidence="2 3">BRFM 1820</strain>
    </source>
</reference>
<feature type="signal peptide" evidence="1">
    <location>
        <begin position="1"/>
        <end position="28"/>
    </location>
</feature>
<evidence type="ECO:0000313" key="3">
    <source>
        <dbReference type="Proteomes" id="UP000256964"/>
    </source>
</evidence>
<dbReference type="AlphaFoldDB" id="A0A371D9L8"/>
<protein>
    <recommendedName>
        <fullName evidence="4">Secreted protein</fullName>
    </recommendedName>
</protein>
<feature type="chain" id="PRO_5016976677" description="Secreted protein" evidence="1">
    <location>
        <begin position="29"/>
        <end position="108"/>
    </location>
</feature>
<evidence type="ECO:0000256" key="1">
    <source>
        <dbReference type="SAM" id="SignalP"/>
    </source>
</evidence>
<gene>
    <name evidence="2" type="ORF">OH76DRAFT_541294</name>
</gene>
<proteinExistence type="predicted"/>
<keyword evidence="1" id="KW-0732">Signal</keyword>
<evidence type="ECO:0000313" key="2">
    <source>
        <dbReference type="EMBL" id="RDX49236.1"/>
    </source>
</evidence>
<dbReference type="Proteomes" id="UP000256964">
    <property type="component" value="Unassembled WGS sequence"/>
</dbReference>
<dbReference type="EMBL" id="KZ857406">
    <property type="protein sequence ID" value="RDX49236.1"/>
    <property type="molecule type" value="Genomic_DNA"/>
</dbReference>
<accession>A0A371D9L8</accession>